<evidence type="ECO:0000313" key="2">
    <source>
        <dbReference type="Proteomes" id="UP000325161"/>
    </source>
</evidence>
<sequence length="222" mass="24060">MAGLPYVTATGNIDRTLTAIKNAATPSTVGQDFVKTILGIPGGSGSQMTSFLRKIGFVAQDGSPTNLYTKFRNTDPEISGAAVAEALRIGYAPLYTRNEYMHSLSDEKLKGLVIEETGTGGDSSVASLVLNCIKALKKHADFSTKRSNFIETTIENISREGINRQDDKPERPEEIQFSRKPDGIGLNLAYTINLNLPATSDIAVFNAIFKSLRENILKASNE</sequence>
<keyword evidence="2" id="KW-1185">Reference proteome</keyword>
<evidence type="ECO:0000313" key="1">
    <source>
        <dbReference type="EMBL" id="QEI06489.1"/>
    </source>
</evidence>
<gene>
    <name evidence="1" type="ORF">FXN63_12100</name>
</gene>
<evidence type="ECO:0008006" key="3">
    <source>
        <dbReference type="Google" id="ProtNLM"/>
    </source>
</evidence>
<dbReference type="InterPro" id="IPR035235">
    <property type="entry name" value="DUF5343"/>
</dbReference>
<protein>
    <recommendedName>
        <fullName evidence="3">DUF5343 domain-containing protein</fullName>
    </recommendedName>
</protein>
<dbReference type="KEGG" id="pacr:FXN63_12100"/>
<name>A0A5C0AVU0_9BURK</name>
<dbReference type="OrthoDB" id="5186897at2"/>
<dbReference type="AlphaFoldDB" id="A0A5C0AVU0"/>
<accession>A0A5C0AVU0</accession>
<reference evidence="1 2" key="1">
    <citation type="submission" date="2019-08" db="EMBL/GenBank/DDBJ databases">
        <title>Amphibian skin-associated Pigmentiphaga: genome sequence and occurrence across geography and hosts.</title>
        <authorList>
            <person name="Bletz M.C."/>
            <person name="Bunk B."/>
            <person name="Sproeer C."/>
            <person name="Biwer P."/>
            <person name="Reiter S."/>
            <person name="Rabemananjara F.C.E."/>
            <person name="Schulz S."/>
            <person name="Overmann J."/>
            <person name="Vences M."/>
        </authorList>
    </citation>
    <scope>NUCLEOTIDE SEQUENCE [LARGE SCALE GENOMIC DNA]</scope>
    <source>
        <strain evidence="1 2">Mada1488</strain>
    </source>
</reference>
<dbReference type="Pfam" id="PF17278">
    <property type="entry name" value="DUF5343"/>
    <property type="match status" value="1"/>
</dbReference>
<proteinExistence type="predicted"/>
<dbReference type="RefSeq" id="WP_148815143.1">
    <property type="nucleotide sequence ID" value="NZ_CP043046.1"/>
</dbReference>
<dbReference type="EMBL" id="CP043046">
    <property type="protein sequence ID" value="QEI06489.1"/>
    <property type="molecule type" value="Genomic_DNA"/>
</dbReference>
<dbReference type="Proteomes" id="UP000325161">
    <property type="component" value="Chromosome"/>
</dbReference>
<organism evidence="1 2">
    <name type="scientific">Pigmentiphaga aceris</name>
    <dbReference type="NCBI Taxonomy" id="1940612"/>
    <lineage>
        <taxon>Bacteria</taxon>
        <taxon>Pseudomonadati</taxon>
        <taxon>Pseudomonadota</taxon>
        <taxon>Betaproteobacteria</taxon>
        <taxon>Burkholderiales</taxon>
        <taxon>Alcaligenaceae</taxon>
        <taxon>Pigmentiphaga</taxon>
    </lineage>
</organism>